<dbReference type="AlphaFoldDB" id="A0A8J2X5M5"/>
<evidence type="ECO:0000256" key="5">
    <source>
        <dbReference type="SAM" id="SignalP"/>
    </source>
</evidence>
<keyword evidence="5" id="KW-0732">Signal</keyword>
<proteinExistence type="inferred from homology"/>
<dbReference type="InterPro" id="IPR000850">
    <property type="entry name" value="Adenylat/UMP-CMP_kin"/>
</dbReference>
<dbReference type="PRINTS" id="PR00094">
    <property type="entry name" value="ADENYLTKNASE"/>
</dbReference>
<dbReference type="SUPFAM" id="SSF52540">
    <property type="entry name" value="P-loop containing nucleoside triphosphate hydrolases"/>
    <property type="match status" value="1"/>
</dbReference>
<evidence type="ECO:0000256" key="1">
    <source>
        <dbReference type="ARBA" id="ARBA00022679"/>
    </source>
</evidence>
<comment type="caution">
    <text evidence="6">The sequence shown here is derived from an EMBL/GenBank/DDBJ whole genome shotgun (WGS) entry which is preliminary data.</text>
</comment>
<evidence type="ECO:0008006" key="8">
    <source>
        <dbReference type="Google" id="ProtNLM"/>
    </source>
</evidence>
<comment type="similarity">
    <text evidence="4">Belongs to the adenylate kinase family.</text>
</comment>
<dbReference type="GO" id="GO:0005524">
    <property type="term" value="F:ATP binding"/>
    <property type="evidence" value="ECO:0007669"/>
    <property type="project" value="InterPro"/>
</dbReference>
<evidence type="ECO:0000256" key="2">
    <source>
        <dbReference type="ARBA" id="ARBA00022741"/>
    </source>
</evidence>
<sequence>MGTTRRLLLHAIATAAAALRPGAPHARVLFCLGGPGAGKGTQCARLEHEFGWAHVSAGELLRAARAGGSEESRVIADCLDRGAIVPVAVTLRLLRRAIDEATRRGAPVVVVDGFPRNADNVEGWEADAATKGLDVRGVLFYDVPHDVLLQRIAVRGASGERDDDDAETARRRIRVYEEATRPIVDLYARRGALLSVRGEGDVEEVWRLTKEALAPLVGAQEGV</sequence>
<dbReference type="Gene3D" id="3.40.50.300">
    <property type="entry name" value="P-loop containing nucleotide triphosphate hydrolases"/>
    <property type="match status" value="1"/>
</dbReference>
<dbReference type="GO" id="GO:0019205">
    <property type="term" value="F:nucleobase-containing compound kinase activity"/>
    <property type="evidence" value="ECO:0007669"/>
    <property type="project" value="InterPro"/>
</dbReference>
<name>A0A8J2X5M5_9STRA</name>
<organism evidence="6 7">
    <name type="scientific">Pelagomonas calceolata</name>
    <dbReference type="NCBI Taxonomy" id="35677"/>
    <lineage>
        <taxon>Eukaryota</taxon>
        <taxon>Sar</taxon>
        <taxon>Stramenopiles</taxon>
        <taxon>Ochrophyta</taxon>
        <taxon>Pelagophyceae</taxon>
        <taxon>Pelagomonadales</taxon>
        <taxon>Pelagomonadaceae</taxon>
        <taxon>Pelagomonas</taxon>
    </lineage>
</organism>
<dbReference type="GO" id="GO:0006139">
    <property type="term" value="P:nucleobase-containing compound metabolic process"/>
    <property type="evidence" value="ECO:0007669"/>
    <property type="project" value="InterPro"/>
</dbReference>
<dbReference type="OrthoDB" id="442176at2759"/>
<dbReference type="InterPro" id="IPR027417">
    <property type="entry name" value="P-loop_NTPase"/>
</dbReference>
<accession>A0A8J2X5M5</accession>
<feature type="signal peptide" evidence="5">
    <location>
        <begin position="1"/>
        <end position="18"/>
    </location>
</feature>
<feature type="chain" id="PRO_5035298507" description="UMP/CMP kinase" evidence="5">
    <location>
        <begin position="19"/>
        <end position="223"/>
    </location>
</feature>
<dbReference type="PANTHER" id="PTHR23359">
    <property type="entry name" value="NUCLEOTIDE KINASE"/>
    <property type="match status" value="1"/>
</dbReference>
<dbReference type="CDD" id="cd01428">
    <property type="entry name" value="ADK"/>
    <property type="match status" value="1"/>
</dbReference>
<dbReference type="PROSITE" id="PS00113">
    <property type="entry name" value="ADENYLATE_KINASE"/>
    <property type="match status" value="1"/>
</dbReference>
<evidence type="ECO:0000313" key="6">
    <source>
        <dbReference type="EMBL" id="CAH0376346.1"/>
    </source>
</evidence>
<dbReference type="Proteomes" id="UP000789595">
    <property type="component" value="Unassembled WGS sequence"/>
</dbReference>
<evidence type="ECO:0000313" key="7">
    <source>
        <dbReference type="Proteomes" id="UP000789595"/>
    </source>
</evidence>
<dbReference type="HAMAP" id="MF_00235">
    <property type="entry name" value="Adenylate_kinase_Adk"/>
    <property type="match status" value="1"/>
</dbReference>
<keyword evidence="3 4" id="KW-0418">Kinase</keyword>
<dbReference type="InterPro" id="IPR033690">
    <property type="entry name" value="Adenylat_kinase_CS"/>
</dbReference>
<evidence type="ECO:0000256" key="4">
    <source>
        <dbReference type="RuleBase" id="RU003330"/>
    </source>
</evidence>
<protein>
    <recommendedName>
        <fullName evidence="8">UMP/CMP kinase</fullName>
    </recommendedName>
</protein>
<dbReference type="EMBL" id="CAKKNE010000005">
    <property type="protein sequence ID" value="CAH0376346.1"/>
    <property type="molecule type" value="Genomic_DNA"/>
</dbReference>
<keyword evidence="2" id="KW-0547">Nucleotide-binding</keyword>
<evidence type="ECO:0000256" key="3">
    <source>
        <dbReference type="ARBA" id="ARBA00022777"/>
    </source>
</evidence>
<reference evidence="6" key="1">
    <citation type="submission" date="2021-11" db="EMBL/GenBank/DDBJ databases">
        <authorList>
            <consortium name="Genoscope - CEA"/>
            <person name="William W."/>
        </authorList>
    </citation>
    <scope>NUCLEOTIDE SEQUENCE</scope>
</reference>
<gene>
    <name evidence="6" type="ORF">PECAL_5P09200</name>
</gene>
<dbReference type="Pfam" id="PF00406">
    <property type="entry name" value="ADK"/>
    <property type="match status" value="1"/>
</dbReference>
<keyword evidence="1 4" id="KW-0808">Transferase</keyword>
<keyword evidence="7" id="KW-1185">Reference proteome</keyword>